<evidence type="ECO:0000313" key="1">
    <source>
        <dbReference type="EMBL" id="CAG8797294.1"/>
    </source>
</evidence>
<sequence length="120" mass="14221">HMNAYEYLRHLAVHKYFTNFFDYEKPQSRIELSLEISQQVFQCGPWMACRIPLIDDEDIQSSCLHFIRTIGERITAEKFQIYVKNNILPHITSFHTSISLETARTWLHHLGLVYQSHQQG</sequence>
<dbReference type="EMBL" id="CAJVQC010057177">
    <property type="protein sequence ID" value="CAG8797294.1"/>
    <property type="molecule type" value="Genomic_DNA"/>
</dbReference>
<dbReference type="Proteomes" id="UP000789920">
    <property type="component" value="Unassembled WGS sequence"/>
</dbReference>
<comment type="caution">
    <text evidence="1">The sequence shown here is derived from an EMBL/GenBank/DDBJ whole genome shotgun (WGS) entry which is preliminary data.</text>
</comment>
<protein>
    <submittedName>
        <fullName evidence="1">23874_t:CDS:1</fullName>
    </submittedName>
</protein>
<accession>A0ACA9RKI4</accession>
<feature type="non-terminal residue" evidence="1">
    <location>
        <position position="120"/>
    </location>
</feature>
<organism evidence="1 2">
    <name type="scientific">Racocetra persica</name>
    <dbReference type="NCBI Taxonomy" id="160502"/>
    <lineage>
        <taxon>Eukaryota</taxon>
        <taxon>Fungi</taxon>
        <taxon>Fungi incertae sedis</taxon>
        <taxon>Mucoromycota</taxon>
        <taxon>Glomeromycotina</taxon>
        <taxon>Glomeromycetes</taxon>
        <taxon>Diversisporales</taxon>
        <taxon>Gigasporaceae</taxon>
        <taxon>Racocetra</taxon>
    </lineage>
</organism>
<keyword evidence="2" id="KW-1185">Reference proteome</keyword>
<evidence type="ECO:0000313" key="2">
    <source>
        <dbReference type="Proteomes" id="UP000789920"/>
    </source>
</evidence>
<feature type="non-terminal residue" evidence="1">
    <location>
        <position position="1"/>
    </location>
</feature>
<proteinExistence type="predicted"/>
<gene>
    <name evidence="1" type="ORF">RPERSI_LOCUS20320</name>
</gene>
<reference evidence="1" key="1">
    <citation type="submission" date="2021-06" db="EMBL/GenBank/DDBJ databases">
        <authorList>
            <person name="Kallberg Y."/>
            <person name="Tangrot J."/>
            <person name="Rosling A."/>
        </authorList>
    </citation>
    <scope>NUCLEOTIDE SEQUENCE</scope>
    <source>
        <strain evidence="1">MA461A</strain>
    </source>
</reference>
<name>A0ACA9RKI4_9GLOM</name>